<name>A0A9P5YAQ7_9AGAR</name>
<reference evidence="2" key="1">
    <citation type="submission" date="2020-11" db="EMBL/GenBank/DDBJ databases">
        <authorList>
            <consortium name="DOE Joint Genome Institute"/>
            <person name="Ahrendt S."/>
            <person name="Riley R."/>
            <person name="Andreopoulos W."/>
            <person name="Labutti K."/>
            <person name="Pangilinan J."/>
            <person name="Ruiz-Duenas F.J."/>
            <person name="Barrasa J.M."/>
            <person name="Sanchez-Garcia M."/>
            <person name="Camarero S."/>
            <person name="Miyauchi S."/>
            <person name="Serrano A."/>
            <person name="Linde D."/>
            <person name="Babiker R."/>
            <person name="Drula E."/>
            <person name="Ayuso-Fernandez I."/>
            <person name="Pacheco R."/>
            <person name="Padilla G."/>
            <person name="Ferreira P."/>
            <person name="Barriuso J."/>
            <person name="Kellner H."/>
            <person name="Castanera R."/>
            <person name="Alfaro M."/>
            <person name="Ramirez L."/>
            <person name="Pisabarro A.G."/>
            <person name="Kuo A."/>
            <person name="Tritt A."/>
            <person name="Lipzen A."/>
            <person name="He G."/>
            <person name="Yan M."/>
            <person name="Ng V."/>
            <person name="Cullen D."/>
            <person name="Martin F."/>
            <person name="Rosso M.-N."/>
            <person name="Henrissat B."/>
            <person name="Hibbett D."/>
            <person name="Martinez A.T."/>
            <person name="Grigoriev I.V."/>
        </authorList>
    </citation>
    <scope>NUCLEOTIDE SEQUENCE</scope>
    <source>
        <strain evidence="2">CBS 247.69</strain>
    </source>
</reference>
<keyword evidence="3" id="KW-1185">Reference proteome</keyword>
<evidence type="ECO:0000256" key="1">
    <source>
        <dbReference type="SAM" id="MobiDB-lite"/>
    </source>
</evidence>
<dbReference type="Proteomes" id="UP000807353">
    <property type="component" value="Unassembled WGS sequence"/>
</dbReference>
<evidence type="ECO:0000313" key="3">
    <source>
        <dbReference type="Proteomes" id="UP000807353"/>
    </source>
</evidence>
<dbReference type="InterPro" id="IPR016024">
    <property type="entry name" value="ARM-type_fold"/>
</dbReference>
<evidence type="ECO:0000313" key="2">
    <source>
        <dbReference type="EMBL" id="KAF9465829.1"/>
    </source>
</evidence>
<feature type="region of interest" description="Disordered" evidence="1">
    <location>
        <begin position="1358"/>
        <end position="1386"/>
    </location>
</feature>
<dbReference type="SUPFAM" id="SSF48371">
    <property type="entry name" value="ARM repeat"/>
    <property type="match status" value="1"/>
</dbReference>
<sequence length="1455" mass="159697">MNTLVLAKSRKGNLSIEAPTSRKIKISGFRPLEPAGYYITVPTLMVEPMTTKSTNINHLLSTEFLLSPLETVLESICDPGLDNVSLHDLIEAYSTLSARIRSQARSLLDDQPLPAIEALREHSSSLTHALKRDLRRILFESGPPTQESTLTDTPILTDIQFTRDMAALCLHALCFLSDVFVFKALYSVFSKNELHELLATLLELTLVEDLATPSRQKTWTLVIWILQVQNLPSTTLDHEKASLVAALRRAIDGELGSQARLDGLKAIPHLLTHHYTFFITPFVELLPSILDCLVSDSVDCRMNAVTSLCGFGLAKVNSLTSSAYPHDRVADAVHAFISLQTSRSETSQDEPSLPSMVKTSLSGRTNPAWALTVIAAIIVLLDYSLFLRPGSIKFCLNNLAYVASHEYSDVAALHSHIWRILVWALLRIPFDIEWSHVKRAKSKGDPRVSASKVVAQMLRGGVGTALASSLLGASNDTMNPGMASDNIMKALEVVREMVAGKSGSNPEEGLLLLSRLVSTIGTASHSTTVTVEEWEKNHLPSTSLLNGTVLHSTVKKLGSVVRGMEVVKIDRVRPLSEAEIVTNWDSLVTIWASSVKFALGKPLFQLWGELVHVWQSLLLAQADLAEQDGHLTASSVFAKRVASIMAQFLPEDLSGTTVNHLDLLKKLWNVVKNIFSSSWLHSPAEIILATVLMRQFSFQDNNVKSAWSELCADLISAGIPSILHVVSSRSDLGQGLEMTRQLWTVLAKAWQTSDEGLPWGNVAAFLAIPYRWGLSVAKTPVNVDVASSVWDMSDTEIELWDEVLRSAVALAGAASVKPVDVITSVLQRIGVDRVELLSASPKTITSILSHVDISVGDTLPLEIFSLVDLVLVSHYSISKSEFLPTLVEILFSLGRIIATASPPMLLQLLAAVEQGLYLWIRDEREVLPQTQHDALVTSVYCRTLATLRHQEPTLNTLISISTFLTSGFGRLHEPLIGPLAFEDFWRATYHNIDGLRPHYSESLRNCLLAFSDTWGGSMGDGLSNCSESQKTKMSTVPDSQPPRYDAQGSWGYPVYANSHPGLSSSPKTVPTSSLRHTPETSAPAAERAAKRRKLDHPAHLVALNELQQYSSYRDESNIQNVDPPVGESLVHPRLQTPFSAIGYTSVPDTKHTSLASIIHPTNLNANQPDGFKRSANAGDHRSPKRRKTEIGYDSGLVAPSFSRTQSDGPRQLGRNPQDRLKLKSVQSEPIFSAHYPYDNDSQTTEYRKRKMVLDWVATPVNREGHPSLPIKSPPNTPEKAQAHRASSQDASLADPSSPEDYNSWEASVPIEEIKRIQHELSGSDHSFHEASMGIEDEPDDDITDALSELLDPDILSNPSGAPSIRPQLGQLRSQTAPGSIPARSPLRPRTLRRHQTTSTRLNIDGLLQTCAAVEDDASQAPVADLMHATALINKIGTKLTEHLTRRLIGQAPQPD</sequence>
<feature type="region of interest" description="Disordered" evidence="1">
    <location>
        <begin position="1160"/>
        <end position="1219"/>
    </location>
</feature>
<dbReference type="EMBL" id="MU150245">
    <property type="protein sequence ID" value="KAF9465829.1"/>
    <property type="molecule type" value="Genomic_DNA"/>
</dbReference>
<evidence type="ECO:0008006" key="4">
    <source>
        <dbReference type="Google" id="ProtNLM"/>
    </source>
</evidence>
<comment type="caution">
    <text evidence="2">The sequence shown here is derived from an EMBL/GenBank/DDBJ whole genome shotgun (WGS) entry which is preliminary data.</text>
</comment>
<accession>A0A9P5YAQ7</accession>
<protein>
    <recommendedName>
        <fullName evidence="4">Telomere-associated protein Rif1 N-terminal domain-containing protein</fullName>
    </recommendedName>
</protein>
<feature type="compositionally biased region" description="Polar residues" evidence="1">
    <location>
        <begin position="1061"/>
        <end position="1075"/>
    </location>
</feature>
<dbReference type="OrthoDB" id="3259617at2759"/>
<gene>
    <name evidence="2" type="ORF">BDZ94DRAFT_1253286</name>
</gene>
<feature type="region of interest" description="Disordered" evidence="1">
    <location>
        <begin position="1261"/>
        <end position="1302"/>
    </location>
</feature>
<organism evidence="2 3">
    <name type="scientific">Collybia nuda</name>
    <dbReference type="NCBI Taxonomy" id="64659"/>
    <lineage>
        <taxon>Eukaryota</taxon>
        <taxon>Fungi</taxon>
        <taxon>Dikarya</taxon>
        <taxon>Basidiomycota</taxon>
        <taxon>Agaricomycotina</taxon>
        <taxon>Agaricomycetes</taxon>
        <taxon>Agaricomycetidae</taxon>
        <taxon>Agaricales</taxon>
        <taxon>Tricholomatineae</taxon>
        <taxon>Clitocybaceae</taxon>
        <taxon>Collybia</taxon>
    </lineage>
</organism>
<feature type="region of interest" description="Disordered" evidence="1">
    <location>
        <begin position="1061"/>
        <end position="1093"/>
    </location>
</feature>
<proteinExistence type="predicted"/>